<dbReference type="PANTHER" id="PTHR45766:SF6">
    <property type="entry name" value="SWI_SNF-RELATED MATRIX-ASSOCIATED ACTIN-DEPENDENT REGULATOR OF CHROMATIN SUBFAMILY A-LIKE PROTEIN 1"/>
    <property type="match status" value="1"/>
</dbReference>
<evidence type="ECO:0000256" key="4">
    <source>
        <dbReference type="ARBA" id="ARBA00022840"/>
    </source>
</evidence>
<accession>A0A136PW14</accession>
<feature type="domain" description="Helicase ATP-binding" evidence="5">
    <location>
        <begin position="114"/>
        <end position="292"/>
    </location>
</feature>
<keyword evidence="8" id="KW-1185">Reference proteome</keyword>
<dbReference type="InterPro" id="IPR049730">
    <property type="entry name" value="SNF2/RAD54-like_C"/>
</dbReference>
<dbReference type="EMBL" id="LRQV01000015">
    <property type="protein sequence ID" value="KXK62679.1"/>
    <property type="molecule type" value="Genomic_DNA"/>
</dbReference>
<comment type="caution">
    <text evidence="7">The sequence shown here is derived from an EMBL/GenBank/DDBJ whole genome shotgun (WGS) entry which is preliminary data.</text>
</comment>
<evidence type="ECO:0000259" key="5">
    <source>
        <dbReference type="PROSITE" id="PS51192"/>
    </source>
</evidence>
<dbReference type="Proteomes" id="UP000070620">
    <property type="component" value="Unassembled WGS sequence"/>
</dbReference>
<dbReference type="InterPro" id="IPR057342">
    <property type="entry name" value="DEXDc_RapA"/>
</dbReference>
<evidence type="ECO:0000259" key="6">
    <source>
        <dbReference type="PROSITE" id="PS51194"/>
    </source>
</evidence>
<organism evidence="7 8">
    <name type="scientific">Micromonospora rosaria</name>
    <dbReference type="NCBI Taxonomy" id="47874"/>
    <lineage>
        <taxon>Bacteria</taxon>
        <taxon>Bacillati</taxon>
        <taxon>Actinomycetota</taxon>
        <taxon>Actinomycetes</taxon>
        <taxon>Micromonosporales</taxon>
        <taxon>Micromonosporaceae</taxon>
        <taxon>Micromonospora</taxon>
    </lineage>
</organism>
<dbReference type="Gene3D" id="3.40.50.300">
    <property type="entry name" value="P-loop containing nucleotide triphosphate hydrolases"/>
    <property type="match status" value="1"/>
</dbReference>
<dbReference type="RefSeq" id="WP_067361505.1">
    <property type="nucleotide sequence ID" value="NZ_JBIUBN010000031.1"/>
</dbReference>
<evidence type="ECO:0000256" key="1">
    <source>
        <dbReference type="ARBA" id="ARBA00022741"/>
    </source>
</evidence>
<dbReference type="Pfam" id="PF00271">
    <property type="entry name" value="Helicase_C"/>
    <property type="match status" value="1"/>
</dbReference>
<dbReference type="GO" id="GO:0016787">
    <property type="term" value="F:hydrolase activity"/>
    <property type="evidence" value="ECO:0007669"/>
    <property type="project" value="UniProtKB-KW"/>
</dbReference>
<keyword evidence="2" id="KW-0378">Hydrolase</keyword>
<evidence type="ECO:0000313" key="7">
    <source>
        <dbReference type="EMBL" id="KXK62679.1"/>
    </source>
</evidence>
<dbReference type="CDD" id="cd18793">
    <property type="entry name" value="SF2_C_SNF"/>
    <property type="match status" value="1"/>
</dbReference>
<dbReference type="PROSITE" id="PS51194">
    <property type="entry name" value="HELICASE_CTER"/>
    <property type="match status" value="1"/>
</dbReference>
<dbReference type="CDD" id="cd18011">
    <property type="entry name" value="DEXDc_RapA"/>
    <property type="match status" value="1"/>
</dbReference>
<dbReference type="GO" id="GO:0005524">
    <property type="term" value="F:ATP binding"/>
    <property type="evidence" value="ECO:0007669"/>
    <property type="project" value="UniProtKB-KW"/>
</dbReference>
<dbReference type="GO" id="GO:0004386">
    <property type="term" value="F:helicase activity"/>
    <property type="evidence" value="ECO:0007669"/>
    <property type="project" value="UniProtKB-KW"/>
</dbReference>
<dbReference type="InterPro" id="IPR001650">
    <property type="entry name" value="Helicase_C-like"/>
</dbReference>
<keyword evidence="3 7" id="KW-0347">Helicase</keyword>
<protein>
    <submittedName>
        <fullName evidence="7">Helicase</fullName>
    </submittedName>
</protein>
<keyword evidence="1" id="KW-0547">Nucleotide-binding</keyword>
<dbReference type="AlphaFoldDB" id="A0A136PW14"/>
<evidence type="ECO:0000256" key="3">
    <source>
        <dbReference type="ARBA" id="ARBA00022806"/>
    </source>
</evidence>
<dbReference type="InterPro" id="IPR027417">
    <property type="entry name" value="P-loop_NTPase"/>
</dbReference>
<evidence type="ECO:0000313" key="8">
    <source>
        <dbReference type="Proteomes" id="UP000070620"/>
    </source>
</evidence>
<dbReference type="SUPFAM" id="SSF52540">
    <property type="entry name" value="P-loop containing nucleoside triphosphate hydrolases"/>
    <property type="match status" value="1"/>
</dbReference>
<dbReference type="Gene3D" id="3.40.50.10810">
    <property type="entry name" value="Tandem AAA-ATPase domain"/>
    <property type="match status" value="1"/>
</dbReference>
<evidence type="ECO:0000256" key="2">
    <source>
        <dbReference type="ARBA" id="ARBA00022801"/>
    </source>
</evidence>
<dbReference type="SMART" id="SM00487">
    <property type="entry name" value="DEXDc"/>
    <property type="match status" value="1"/>
</dbReference>
<dbReference type="InterPro" id="IPR014001">
    <property type="entry name" value="Helicase_ATP-bd"/>
</dbReference>
<name>A0A136PW14_9ACTN</name>
<gene>
    <name evidence="7" type="ORF">AWW66_07100</name>
</gene>
<dbReference type="SMART" id="SM00490">
    <property type="entry name" value="HELICc"/>
    <property type="match status" value="1"/>
</dbReference>
<dbReference type="InterPro" id="IPR038718">
    <property type="entry name" value="SNF2-like_sf"/>
</dbReference>
<dbReference type="OrthoDB" id="9814088at2"/>
<dbReference type="Pfam" id="PF00176">
    <property type="entry name" value="SNF2-rel_dom"/>
    <property type="match status" value="1"/>
</dbReference>
<sequence length="965" mass="104747">MTAISLPAQPGFPIGSLVSARGREWVVLPGSDPDFLILRPLAGGDADIAGVFVEEGVAHATFSAPDATDLGDDRSARLLRDALRIGFRASGGPFRSIASLAVDPRPYQLVPLLLALRQETTRLLIADDVGIGKTVEAALVAAELVAQGSARRMTVLCPPSLAEQWQTELQAKFGIVAQPVLPGTVRRLERGLEYGQSIFERYPYTIVSTDYIKSDMRRDDFLRAAPELVIVDEAHACVSDETGAGGRGRTQRYRLLKDLAADAHRHLILVTATPHSGKEETFRNLIGLLDPALRDIDLAGETGRRTLASRMVQRRRADIREYLGADTKFPSDRATDERTYDLSPQYRTLLDDVLGYVQGQITDRSGSRVQQRIRWWSALSLLRSLASSPAAAAATLTTRAASAGTSTEQAADTTGAALVLDLMNDDALDVADAVPGAVVDDSPGSSAADRLNDLRSQALAIAQEPDAKRRNSLDTKLALVTATVKRLLKDGFHPIVFCRFIPTAHYLADHLMEVFPKAVVEVVTGELPPEERAARVRDLADRAGTTNKILIATDCLSEGVNLQHDFQAVVHYDLAWNPTRHEQREGRVDRFGQPRDVVRAVTLFGADNVIDRIVMDVLIRKHEAIRRDLGISVPVPATSDQVLTALLDGVMKRGATYVQETLELDLPETRQLEFDWQSSAEAERRSRSRYAHHTIRPDEVRREVEAMRAALGSPDDVAGFVATALQECGGILTREPYGFTVEPTGLPVGLRDALGQPAKAMPFYRDLPAPRGAAVLTRTDSTSAGIARYVLDAALDPALPAEARPARRCGVIVTDAVTTPTVLLLTRIRASLTLPGRHGPHTQVAEEARPLAFTGKPSDPQWLARDAVEILLAARPDHNLSPDIARNIMTGILSALPTITGHLNQIAHDLADSLRDAHVRVRTAARGDRAGALGIRGLSVEPQLPVDVLGVYLYRPAHPKTGATA</sequence>
<keyword evidence="4" id="KW-0067">ATP-binding</keyword>
<proteinExistence type="predicted"/>
<feature type="domain" description="Helicase C-terminal" evidence="6">
    <location>
        <begin position="479"/>
        <end position="641"/>
    </location>
</feature>
<dbReference type="PANTHER" id="PTHR45766">
    <property type="entry name" value="DNA ANNEALING HELICASE AND ENDONUCLEASE ZRANB3 FAMILY MEMBER"/>
    <property type="match status" value="1"/>
</dbReference>
<reference evidence="7 8" key="1">
    <citation type="submission" date="2016-01" db="EMBL/GenBank/DDBJ databases">
        <title>Whole genome sequence and analysis of Micromonospora rosaria DSM 803, which can produce antibacterial substance rosamicin.</title>
        <authorList>
            <person name="Yang H."/>
            <person name="He X."/>
            <person name="Zhu D."/>
        </authorList>
    </citation>
    <scope>NUCLEOTIDE SEQUENCE [LARGE SCALE GENOMIC DNA]</scope>
    <source>
        <strain evidence="7 8">DSM 803</strain>
    </source>
</reference>
<dbReference type="PROSITE" id="PS51192">
    <property type="entry name" value="HELICASE_ATP_BIND_1"/>
    <property type="match status" value="1"/>
</dbReference>
<dbReference type="InterPro" id="IPR000330">
    <property type="entry name" value="SNF2_N"/>
</dbReference>